<dbReference type="OrthoDB" id="9796361at2"/>
<accession>A0A7K0CNA2</accession>
<gene>
    <name evidence="10" type="ORF">SRB5_46800</name>
</gene>
<comment type="similarity">
    <text evidence="7">Belongs to the binding-protein-dependent transport system permease family.</text>
</comment>
<evidence type="ECO:0000259" key="9">
    <source>
        <dbReference type="PROSITE" id="PS50928"/>
    </source>
</evidence>
<sequence length="274" mass="30007">MTQASVDMPAVTGKGKTASGAGRKRVRKTLLLTAASALFLLLLQIASMQTPDYIVPDVPTVLKATWEVLTEQGSDLLVTLGRFALAILASIVLGWILGLAMASQKVVGEFGEAVTRILLATPSLSVILFAVLWFESIETRVFVVVCFMALPFYIVAVYESVKTIDRDLVEAMRQFRPTRRQLFAHVLFPHTTATVIMTTKSVASFSLRIVVFSEVLVATSGIGSSMLKAQSAFKVDLIFGWTVVLIVVNFLLMAGLDLLERRLLRWRPENAVAS</sequence>
<keyword evidence="11" id="KW-1185">Reference proteome</keyword>
<feature type="transmembrane region" description="Helical" evidence="7">
    <location>
        <begin position="182"/>
        <end position="199"/>
    </location>
</feature>
<evidence type="ECO:0000256" key="4">
    <source>
        <dbReference type="ARBA" id="ARBA00022692"/>
    </source>
</evidence>
<dbReference type="PANTHER" id="PTHR30151">
    <property type="entry name" value="ALKANE SULFONATE ABC TRANSPORTER-RELATED, MEMBRANE SUBUNIT"/>
    <property type="match status" value="1"/>
</dbReference>
<dbReference type="EMBL" id="WEGJ01000021">
    <property type="protein sequence ID" value="MQY14512.1"/>
    <property type="molecule type" value="Genomic_DNA"/>
</dbReference>
<dbReference type="GO" id="GO:0005886">
    <property type="term" value="C:plasma membrane"/>
    <property type="evidence" value="ECO:0007669"/>
    <property type="project" value="UniProtKB-SubCell"/>
</dbReference>
<feature type="transmembrane region" description="Helical" evidence="7">
    <location>
        <begin position="235"/>
        <end position="256"/>
    </location>
</feature>
<feature type="transmembrane region" description="Helical" evidence="7">
    <location>
        <begin position="83"/>
        <end position="102"/>
    </location>
</feature>
<evidence type="ECO:0000313" key="11">
    <source>
        <dbReference type="Proteomes" id="UP000466345"/>
    </source>
</evidence>
<organism evidence="10 11">
    <name type="scientific">Streptomyces smaragdinus</name>
    <dbReference type="NCBI Taxonomy" id="2585196"/>
    <lineage>
        <taxon>Bacteria</taxon>
        <taxon>Bacillati</taxon>
        <taxon>Actinomycetota</taxon>
        <taxon>Actinomycetes</taxon>
        <taxon>Kitasatosporales</taxon>
        <taxon>Streptomycetaceae</taxon>
        <taxon>Streptomyces</taxon>
    </lineage>
</organism>
<dbReference type="Pfam" id="PF00528">
    <property type="entry name" value="BPD_transp_1"/>
    <property type="match status" value="1"/>
</dbReference>
<dbReference type="Proteomes" id="UP000466345">
    <property type="component" value="Unassembled WGS sequence"/>
</dbReference>
<evidence type="ECO:0000256" key="6">
    <source>
        <dbReference type="ARBA" id="ARBA00023136"/>
    </source>
</evidence>
<dbReference type="Gene3D" id="1.10.3720.10">
    <property type="entry name" value="MetI-like"/>
    <property type="match status" value="1"/>
</dbReference>
<dbReference type="SUPFAM" id="SSF161098">
    <property type="entry name" value="MetI-like"/>
    <property type="match status" value="1"/>
</dbReference>
<dbReference type="AlphaFoldDB" id="A0A7K0CNA2"/>
<keyword evidence="3" id="KW-1003">Cell membrane</keyword>
<dbReference type="GO" id="GO:0055085">
    <property type="term" value="P:transmembrane transport"/>
    <property type="evidence" value="ECO:0007669"/>
    <property type="project" value="InterPro"/>
</dbReference>
<feature type="region of interest" description="Disordered" evidence="8">
    <location>
        <begin position="1"/>
        <end position="20"/>
    </location>
</feature>
<evidence type="ECO:0000256" key="8">
    <source>
        <dbReference type="SAM" id="MobiDB-lite"/>
    </source>
</evidence>
<feature type="transmembrane region" description="Helical" evidence="7">
    <location>
        <begin position="114"/>
        <end position="134"/>
    </location>
</feature>
<comment type="caution">
    <text evidence="10">The sequence shown here is derived from an EMBL/GenBank/DDBJ whole genome shotgun (WGS) entry which is preliminary data.</text>
</comment>
<evidence type="ECO:0000313" key="10">
    <source>
        <dbReference type="EMBL" id="MQY14512.1"/>
    </source>
</evidence>
<keyword evidence="5 7" id="KW-1133">Transmembrane helix</keyword>
<evidence type="ECO:0000256" key="2">
    <source>
        <dbReference type="ARBA" id="ARBA00022448"/>
    </source>
</evidence>
<keyword evidence="4 7" id="KW-0812">Transmembrane</keyword>
<evidence type="ECO:0000256" key="3">
    <source>
        <dbReference type="ARBA" id="ARBA00022475"/>
    </source>
</evidence>
<proteinExistence type="inferred from homology"/>
<keyword evidence="2 7" id="KW-0813">Transport</keyword>
<dbReference type="PANTHER" id="PTHR30151:SF38">
    <property type="entry name" value="ALIPHATIC SULFONATES TRANSPORT PERMEASE PROTEIN SSUC-RELATED"/>
    <property type="match status" value="1"/>
</dbReference>
<dbReference type="PROSITE" id="PS50928">
    <property type="entry name" value="ABC_TM1"/>
    <property type="match status" value="1"/>
</dbReference>
<evidence type="ECO:0000256" key="5">
    <source>
        <dbReference type="ARBA" id="ARBA00022989"/>
    </source>
</evidence>
<feature type="domain" description="ABC transmembrane type-1" evidence="9">
    <location>
        <begin position="76"/>
        <end position="260"/>
    </location>
</feature>
<dbReference type="RefSeq" id="WP_153455241.1">
    <property type="nucleotide sequence ID" value="NZ_WEGJ01000021.1"/>
</dbReference>
<comment type="subcellular location">
    <subcellularLocation>
        <location evidence="1 7">Cell membrane</location>
        <topology evidence="1 7">Multi-pass membrane protein</topology>
    </subcellularLocation>
</comment>
<keyword evidence="6 7" id="KW-0472">Membrane</keyword>
<feature type="transmembrane region" description="Helical" evidence="7">
    <location>
        <begin position="140"/>
        <end position="161"/>
    </location>
</feature>
<protein>
    <recommendedName>
        <fullName evidence="9">ABC transmembrane type-1 domain-containing protein</fullName>
    </recommendedName>
</protein>
<dbReference type="CDD" id="cd06261">
    <property type="entry name" value="TM_PBP2"/>
    <property type="match status" value="1"/>
</dbReference>
<reference evidence="10 11" key="1">
    <citation type="submission" date="2019-10" db="EMBL/GenBank/DDBJ databases">
        <title>Streptomyces smaragdinus sp. nov. and Streptomyces fabii sp. nov., isolated from the gut of fungus growing-termite Macrotermes natalensis.</title>
        <authorList>
            <person name="Schwitalla J."/>
            <person name="Benndorf R."/>
            <person name="Martin K."/>
            <person name="De Beer W."/>
            <person name="Kaster A.-K."/>
            <person name="Vollmers J."/>
            <person name="Poulsen M."/>
            <person name="Beemelmanns C."/>
        </authorList>
    </citation>
    <scope>NUCLEOTIDE SEQUENCE [LARGE SCALE GENOMIC DNA]</scope>
    <source>
        <strain evidence="10 11">RB5</strain>
    </source>
</reference>
<evidence type="ECO:0000256" key="1">
    <source>
        <dbReference type="ARBA" id="ARBA00004651"/>
    </source>
</evidence>
<evidence type="ECO:0000256" key="7">
    <source>
        <dbReference type="RuleBase" id="RU363032"/>
    </source>
</evidence>
<dbReference type="InterPro" id="IPR035906">
    <property type="entry name" value="MetI-like_sf"/>
</dbReference>
<dbReference type="InterPro" id="IPR000515">
    <property type="entry name" value="MetI-like"/>
</dbReference>
<name>A0A7K0CNA2_9ACTN</name>